<gene>
    <name evidence="1" type="ORF">PQR01_00400</name>
</gene>
<dbReference type="Proteomes" id="UP001629235">
    <property type="component" value="Unassembled WGS sequence"/>
</dbReference>
<organism evidence="1 2">
    <name type="scientific">Paraburkholderia rhynchosiae</name>
    <dbReference type="NCBI Taxonomy" id="487049"/>
    <lineage>
        <taxon>Bacteria</taxon>
        <taxon>Pseudomonadati</taxon>
        <taxon>Pseudomonadota</taxon>
        <taxon>Betaproteobacteria</taxon>
        <taxon>Burkholderiales</taxon>
        <taxon>Burkholderiaceae</taxon>
        <taxon>Paraburkholderia</taxon>
    </lineage>
</organism>
<evidence type="ECO:0000313" key="2">
    <source>
        <dbReference type="Proteomes" id="UP001629235"/>
    </source>
</evidence>
<reference evidence="1 2" key="1">
    <citation type="journal article" date="2024" name="Chem. Sci.">
        <title>Discovery of megapolipeptins by genome mining of a Burkholderiales bacteria collection.</title>
        <authorList>
            <person name="Paulo B.S."/>
            <person name="Recchia M.J.J."/>
            <person name="Lee S."/>
            <person name="Fergusson C.H."/>
            <person name="Romanowski S.B."/>
            <person name="Hernandez A."/>
            <person name="Krull N."/>
            <person name="Liu D.Y."/>
            <person name="Cavanagh H."/>
            <person name="Bos A."/>
            <person name="Gray C.A."/>
            <person name="Murphy B.T."/>
            <person name="Linington R.G."/>
            <person name="Eustaquio A.S."/>
        </authorList>
    </citation>
    <scope>NUCLEOTIDE SEQUENCE [LARGE SCALE GENOMIC DNA]</scope>
    <source>
        <strain evidence="1 2">RL18-126-BIB-B</strain>
    </source>
</reference>
<name>A0ACC7N4W6_9BURK</name>
<proteinExistence type="predicted"/>
<dbReference type="EMBL" id="JAQQDW010000001">
    <property type="protein sequence ID" value="MFM0101994.1"/>
    <property type="molecule type" value="Genomic_DNA"/>
</dbReference>
<comment type="caution">
    <text evidence="1">The sequence shown here is derived from an EMBL/GenBank/DDBJ whole genome shotgun (WGS) entry which is preliminary data.</text>
</comment>
<evidence type="ECO:0000313" key="1">
    <source>
        <dbReference type="EMBL" id="MFM0101994.1"/>
    </source>
</evidence>
<accession>A0ACC7N4W6</accession>
<sequence>MSIVDYPSLQASLASWLHRSDLTAQIPDFVMLAEMKLNGDLDARAMDTVVTLPTVAGTSYATLPTDMMEMRRLVNPGCAPLEYVSPDQFSVEYGDCWLRTPRLFTVIGGRIQFAPTPDAVYLLELTYKQRIPPLSTTNPTNWLITSYPNAYLWGALVSAQPWLASDDRLGTFQALYKEAVAQINKIDWCSGTTLVMRTDRRG</sequence>
<keyword evidence="2" id="KW-1185">Reference proteome</keyword>
<protein>
    <submittedName>
        <fullName evidence="1">Uncharacterized protein</fullName>
    </submittedName>
</protein>